<keyword evidence="2" id="KW-1185">Reference proteome</keyword>
<dbReference type="RefSeq" id="WP_134376843.1">
    <property type="nucleotide sequence ID" value="NZ_BAAAYW010000001.1"/>
</dbReference>
<protein>
    <recommendedName>
        <fullName evidence="3">DUF3263 domain-containing protein</fullName>
    </recommendedName>
</protein>
<dbReference type="InterPro" id="IPR021678">
    <property type="entry name" value="DUF3263"/>
</dbReference>
<evidence type="ECO:0000313" key="2">
    <source>
        <dbReference type="Proteomes" id="UP000572670"/>
    </source>
</evidence>
<sequence length="92" mass="10045">MTTTQAPASAGCLSVRDHMVLQLWGRRWRHGAARDRAAEHLVGLRGTALTMRVAVLSEDPVAIAAYPVITRRAREARLTRERAVRAAVASEG</sequence>
<proteinExistence type="predicted"/>
<dbReference type="EMBL" id="JACJIK010000001">
    <property type="protein sequence ID" value="MBA9058733.1"/>
    <property type="molecule type" value="Genomic_DNA"/>
</dbReference>
<accession>A0ABR6CYA4</accession>
<evidence type="ECO:0008006" key="3">
    <source>
        <dbReference type="Google" id="ProtNLM"/>
    </source>
</evidence>
<dbReference type="Pfam" id="PF11662">
    <property type="entry name" value="DUF3263"/>
    <property type="match status" value="1"/>
</dbReference>
<name>A0ABR6CYA4_9MICC</name>
<reference evidence="1 2" key="1">
    <citation type="submission" date="2020-08" db="EMBL/GenBank/DDBJ databases">
        <title>Sequencing the genomes of 1000 actinobacteria strains.</title>
        <authorList>
            <person name="Klenk H.-P."/>
        </authorList>
    </citation>
    <scope>NUCLEOTIDE SEQUENCE [LARGE SCALE GENOMIC DNA]</scope>
    <source>
        <strain evidence="1 2">DSM 21948</strain>
    </source>
</reference>
<evidence type="ECO:0000313" key="1">
    <source>
        <dbReference type="EMBL" id="MBA9058733.1"/>
    </source>
</evidence>
<gene>
    <name evidence="1" type="ORF">HDA34_000440</name>
</gene>
<dbReference type="GeneID" id="93362784"/>
<comment type="caution">
    <text evidence="1">The sequence shown here is derived from an EMBL/GenBank/DDBJ whole genome shotgun (WGS) entry which is preliminary data.</text>
</comment>
<organism evidence="1 2">
    <name type="scientific">Micrococcus yunnanensis</name>
    <dbReference type="NCBI Taxonomy" id="566027"/>
    <lineage>
        <taxon>Bacteria</taxon>
        <taxon>Bacillati</taxon>
        <taxon>Actinomycetota</taxon>
        <taxon>Actinomycetes</taxon>
        <taxon>Micrococcales</taxon>
        <taxon>Micrococcaceae</taxon>
        <taxon>Micrococcus</taxon>
    </lineage>
</organism>
<dbReference type="Proteomes" id="UP000572670">
    <property type="component" value="Unassembled WGS sequence"/>
</dbReference>